<dbReference type="EMBL" id="CAKOGL010000012">
    <property type="protein sequence ID" value="CAH2093082.1"/>
    <property type="molecule type" value="Genomic_DNA"/>
</dbReference>
<accession>A0AAU9U5K9</accession>
<gene>
    <name evidence="1" type="ORF">EEDITHA_LOCUS8783</name>
</gene>
<dbReference type="AlphaFoldDB" id="A0AAU9U5K9"/>
<evidence type="ECO:0008006" key="3">
    <source>
        <dbReference type="Google" id="ProtNLM"/>
    </source>
</evidence>
<evidence type="ECO:0000313" key="2">
    <source>
        <dbReference type="Proteomes" id="UP001153954"/>
    </source>
</evidence>
<dbReference type="Proteomes" id="UP001153954">
    <property type="component" value="Unassembled WGS sequence"/>
</dbReference>
<dbReference type="PANTHER" id="PTHR10773:SF19">
    <property type="match status" value="1"/>
</dbReference>
<organism evidence="1 2">
    <name type="scientific">Euphydryas editha</name>
    <name type="common">Edith's checkerspot</name>
    <dbReference type="NCBI Taxonomy" id="104508"/>
    <lineage>
        <taxon>Eukaryota</taxon>
        <taxon>Metazoa</taxon>
        <taxon>Ecdysozoa</taxon>
        <taxon>Arthropoda</taxon>
        <taxon>Hexapoda</taxon>
        <taxon>Insecta</taxon>
        <taxon>Pterygota</taxon>
        <taxon>Neoptera</taxon>
        <taxon>Endopterygota</taxon>
        <taxon>Lepidoptera</taxon>
        <taxon>Glossata</taxon>
        <taxon>Ditrysia</taxon>
        <taxon>Papilionoidea</taxon>
        <taxon>Nymphalidae</taxon>
        <taxon>Nymphalinae</taxon>
        <taxon>Euphydryas</taxon>
    </lineage>
</organism>
<reference evidence="1" key="1">
    <citation type="submission" date="2022-03" db="EMBL/GenBank/DDBJ databases">
        <authorList>
            <person name="Tunstrom K."/>
        </authorList>
    </citation>
    <scope>NUCLEOTIDE SEQUENCE</scope>
</reference>
<sequence>MSLNRATCGLKPKEVNQFKINLTAELAEHQHQAEKACAEKRVDKENAKTDSSVRAFAFDLKQCFPTPYLKTSVSFYKRQLWSFNLTIHDLATNKATCYMWDETIGARGANQIASCLWHFCNSLPSEVKELIFYSDTCGGQNKNNAEAMMFMFLINNHPTLQKINHKLILSGHTHNGV</sequence>
<keyword evidence="2" id="KW-1185">Reference proteome</keyword>
<evidence type="ECO:0000313" key="1">
    <source>
        <dbReference type="EMBL" id="CAH2093082.1"/>
    </source>
</evidence>
<proteinExistence type="predicted"/>
<protein>
    <recommendedName>
        <fullName evidence="3">Transposase</fullName>
    </recommendedName>
</protein>
<name>A0AAU9U5K9_EUPED</name>
<comment type="caution">
    <text evidence="1">The sequence shown here is derived from an EMBL/GenBank/DDBJ whole genome shotgun (WGS) entry which is preliminary data.</text>
</comment>
<dbReference type="PANTHER" id="PTHR10773">
    <property type="entry name" value="DNA-DIRECTED RNA POLYMERASES I, II, AND III SUBUNIT RPABC2"/>
    <property type="match status" value="1"/>
</dbReference>